<evidence type="ECO:0000313" key="2">
    <source>
        <dbReference type="Proteomes" id="UP001056120"/>
    </source>
</evidence>
<gene>
    <name evidence="1" type="ORF">L1987_64633</name>
</gene>
<reference evidence="1 2" key="2">
    <citation type="journal article" date="2022" name="Mol. Ecol. Resour.">
        <title>The genomes of chicory, endive, great burdock and yacon provide insights into Asteraceae paleo-polyploidization history and plant inulin production.</title>
        <authorList>
            <person name="Fan W."/>
            <person name="Wang S."/>
            <person name="Wang H."/>
            <person name="Wang A."/>
            <person name="Jiang F."/>
            <person name="Liu H."/>
            <person name="Zhao H."/>
            <person name="Xu D."/>
            <person name="Zhang Y."/>
        </authorList>
    </citation>
    <scope>NUCLEOTIDE SEQUENCE [LARGE SCALE GENOMIC DNA]</scope>
    <source>
        <strain evidence="2">cv. Yunnan</strain>
        <tissue evidence="1">Leaves</tissue>
    </source>
</reference>
<dbReference type="EMBL" id="CM042039">
    <property type="protein sequence ID" value="KAI3724866.1"/>
    <property type="molecule type" value="Genomic_DNA"/>
</dbReference>
<proteinExistence type="predicted"/>
<dbReference type="Proteomes" id="UP001056120">
    <property type="component" value="Linkage Group LG22"/>
</dbReference>
<keyword evidence="2" id="KW-1185">Reference proteome</keyword>
<evidence type="ECO:0000313" key="1">
    <source>
        <dbReference type="EMBL" id="KAI3724866.1"/>
    </source>
</evidence>
<accession>A0ACB9BS56</accession>
<name>A0ACB9BS56_9ASTR</name>
<comment type="caution">
    <text evidence="1">The sequence shown here is derived from an EMBL/GenBank/DDBJ whole genome shotgun (WGS) entry which is preliminary data.</text>
</comment>
<protein>
    <submittedName>
        <fullName evidence="1">Uncharacterized protein</fullName>
    </submittedName>
</protein>
<sequence>MTTSDLRRLCNFRRITPPFSDVSLSPSLTKTPTHVTLCILLSNQKNSYNSTPLYTMEAYSSQNLDETGDFVLISSGDDGDVRQRAEERRSATSDSDGDGGSKRVLQNLAVKLVDLKVAQNLIYVFWVLHFGDVVQPWFGKAVG</sequence>
<organism evidence="1 2">
    <name type="scientific">Smallanthus sonchifolius</name>
    <dbReference type="NCBI Taxonomy" id="185202"/>
    <lineage>
        <taxon>Eukaryota</taxon>
        <taxon>Viridiplantae</taxon>
        <taxon>Streptophyta</taxon>
        <taxon>Embryophyta</taxon>
        <taxon>Tracheophyta</taxon>
        <taxon>Spermatophyta</taxon>
        <taxon>Magnoliopsida</taxon>
        <taxon>eudicotyledons</taxon>
        <taxon>Gunneridae</taxon>
        <taxon>Pentapetalae</taxon>
        <taxon>asterids</taxon>
        <taxon>campanulids</taxon>
        <taxon>Asterales</taxon>
        <taxon>Asteraceae</taxon>
        <taxon>Asteroideae</taxon>
        <taxon>Heliantheae alliance</taxon>
        <taxon>Millerieae</taxon>
        <taxon>Smallanthus</taxon>
    </lineage>
</organism>
<reference evidence="2" key="1">
    <citation type="journal article" date="2022" name="Mol. Ecol. Resour.">
        <title>The genomes of chicory, endive, great burdock and yacon provide insights into Asteraceae palaeo-polyploidization history and plant inulin production.</title>
        <authorList>
            <person name="Fan W."/>
            <person name="Wang S."/>
            <person name="Wang H."/>
            <person name="Wang A."/>
            <person name="Jiang F."/>
            <person name="Liu H."/>
            <person name="Zhao H."/>
            <person name="Xu D."/>
            <person name="Zhang Y."/>
        </authorList>
    </citation>
    <scope>NUCLEOTIDE SEQUENCE [LARGE SCALE GENOMIC DNA]</scope>
    <source>
        <strain evidence="2">cv. Yunnan</strain>
    </source>
</reference>